<organism evidence="2 3">
    <name type="scientific">Cinara cedri</name>
    <dbReference type="NCBI Taxonomy" id="506608"/>
    <lineage>
        <taxon>Eukaryota</taxon>
        <taxon>Metazoa</taxon>
        <taxon>Ecdysozoa</taxon>
        <taxon>Arthropoda</taxon>
        <taxon>Hexapoda</taxon>
        <taxon>Insecta</taxon>
        <taxon>Pterygota</taxon>
        <taxon>Neoptera</taxon>
        <taxon>Paraneoptera</taxon>
        <taxon>Hemiptera</taxon>
        <taxon>Sternorrhyncha</taxon>
        <taxon>Aphidomorpha</taxon>
        <taxon>Aphidoidea</taxon>
        <taxon>Aphididae</taxon>
        <taxon>Lachninae</taxon>
        <taxon>Cinara</taxon>
    </lineage>
</organism>
<dbReference type="EMBL" id="CABPRJ010001439">
    <property type="protein sequence ID" value="VVC36940.1"/>
    <property type="molecule type" value="Genomic_DNA"/>
</dbReference>
<gene>
    <name evidence="2" type="ORF">CINCED_3A021711</name>
</gene>
<proteinExistence type="predicted"/>
<dbReference type="InterPro" id="IPR000477">
    <property type="entry name" value="RT_dom"/>
</dbReference>
<feature type="domain" description="Reverse transcriptase" evidence="1">
    <location>
        <begin position="1"/>
        <end position="155"/>
    </location>
</feature>
<sequence>MLNKIKPYSKYITGDYQCGFMNAKSTIDHTFTIEQLVEKYYECNKDLHMLLIDYKQAYDTVNREAHWNTLITFEIPSKTMNFYVKSGLRQGDAMSPVLFNIALEAVIKKTQTKYGGLMMDDNKRQYGILAYADDIIILRSDSQEVKTGIEDLIKK</sequence>
<dbReference type="Gene3D" id="3.10.10.10">
    <property type="entry name" value="HIV Type 1 Reverse Transcriptase, subunit A, domain 1"/>
    <property type="match status" value="1"/>
</dbReference>
<keyword evidence="2" id="KW-0548">Nucleotidyltransferase</keyword>
<evidence type="ECO:0000313" key="2">
    <source>
        <dbReference type="EMBL" id="VVC36940.1"/>
    </source>
</evidence>
<dbReference type="PROSITE" id="PS50878">
    <property type="entry name" value="RT_POL"/>
    <property type="match status" value="1"/>
</dbReference>
<dbReference type="GO" id="GO:0003964">
    <property type="term" value="F:RNA-directed DNA polymerase activity"/>
    <property type="evidence" value="ECO:0007669"/>
    <property type="project" value="UniProtKB-KW"/>
</dbReference>
<dbReference type="PANTHER" id="PTHR47027:SF20">
    <property type="entry name" value="REVERSE TRANSCRIPTASE-LIKE PROTEIN WITH RNA-DIRECTED DNA POLYMERASE DOMAIN"/>
    <property type="match status" value="1"/>
</dbReference>
<dbReference type="Gene3D" id="3.30.70.270">
    <property type="match status" value="1"/>
</dbReference>
<dbReference type="SUPFAM" id="SSF56672">
    <property type="entry name" value="DNA/RNA polymerases"/>
    <property type="match status" value="1"/>
</dbReference>
<reference evidence="2 3" key="1">
    <citation type="submission" date="2019-08" db="EMBL/GenBank/DDBJ databases">
        <authorList>
            <person name="Alioto T."/>
            <person name="Alioto T."/>
            <person name="Gomez Garrido J."/>
        </authorList>
    </citation>
    <scope>NUCLEOTIDE SEQUENCE [LARGE SCALE GENOMIC DNA]</scope>
</reference>
<dbReference type="PANTHER" id="PTHR47027">
    <property type="entry name" value="REVERSE TRANSCRIPTASE DOMAIN-CONTAINING PROTEIN"/>
    <property type="match status" value="1"/>
</dbReference>
<keyword evidence="2" id="KW-0695">RNA-directed DNA polymerase</keyword>
<dbReference type="Pfam" id="PF00078">
    <property type="entry name" value="RVT_1"/>
    <property type="match status" value="1"/>
</dbReference>
<keyword evidence="2" id="KW-0808">Transferase</keyword>
<dbReference type="InterPro" id="IPR043502">
    <property type="entry name" value="DNA/RNA_pol_sf"/>
</dbReference>
<protein>
    <submittedName>
        <fullName evidence="2">Reverse transcriptase domain</fullName>
    </submittedName>
</protein>
<name>A0A5E4MX89_9HEMI</name>
<evidence type="ECO:0000313" key="3">
    <source>
        <dbReference type="Proteomes" id="UP000325440"/>
    </source>
</evidence>
<dbReference type="OrthoDB" id="6627741at2759"/>
<keyword evidence="3" id="KW-1185">Reference proteome</keyword>
<dbReference type="InterPro" id="IPR043128">
    <property type="entry name" value="Rev_trsase/Diguanyl_cyclase"/>
</dbReference>
<accession>A0A5E4MX89</accession>
<dbReference type="Proteomes" id="UP000325440">
    <property type="component" value="Unassembled WGS sequence"/>
</dbReference>
<dbReference type="AlphaFoldDB" id="A0A5E4MX89"/>
<evidence type="ECO:0000259" key="1">
    <source>
        <dbReference type="PROSITE" id="PS50878"/>
    </source>
</evidence>